<dbReference type="HOGENOM" id="CLU_1310892_0_0_1"/>
<accession>A0A059JBY8</accession>
<proteinExistence type="predicted"/>
<sequence>MNRIRNMVMRHPSALICWPCHGFGRWRPCYPAGGQQLRRESSYGIPSVTTTTPRPVATDLSMLKAAAAPEFVSDFQPGQTILERIIAVIDMIDRDLIDELLFDEHDDYDRVQKQIRRIRKGCSSHMSQLKCGTDQSAKLWGSLWSLATASGRGTSDNVGQSDQGFCNSRPRRHNSAESASSITSSDREYRLSTLVLLDIGELFYLNPLLS</sequence>
<keyword evidence="3" id="KW-1185">Reference proteome</keyword>
<protein>
    <submittedName>
        <fullName evidence="2">Uncharacterized protein</fullName>
    </submittedName>
</protein>
<evidence type="ECO:0000313" key="3">
    <source>
        <dbReference type="Proteomes" id="UP000024533"/>
    </source>
</evidence>
<dbReference type="AlphaFoldDB" id="A0A059JBY8"/>
<gene>
    <name evidence="2" type="ORF">H109_02784</name>
</gene>
<reference evidence="2 3" key="1">
    <citation type="submission" date="2014-02" db="EMBL/GenBank/DDBJ databases">
        <title>The Genome Sequence of Trichophyton interdigitale MR816.</title>
        <authorList>
            <consortium name="The Broad Institute Genomics Platform"/>
            <person name="Cuomo C.A."/>
            <person name="White T.C."/>
            <person name="Graser Y."/>
            <person name="Martinez-Rossi N."/>
            <person name="Heitman J."/>
            <person name="Young S.K."/>
            <person name="Zeng Q."/>
            <person name="Gargeya S."/>
            <person name="Abouelleil A."/>
            <person name="Alvarado L."/>
            <person name="Chapman S.B."/>
            <person name="Gainer-Dewar J."/>
            <person name="Goldberg J."/>
            <person name="Griggs A."/>
            <person name="Gujja S."/>
            <person name="Hansen M."/>
            <person name="Howarth C."/>
            <person name="Imamovic A."/>
            <person name="Larimer J."/>
            <person name="Martinez D."/>
            <person name="Murphy C."/>
            <person name="Pearson M.D."/>
            <person name="Persinoti G."/>
            <person name="Poon T."/>
            <person name="Priest M."/>
            <person name="Roberts A.D."/>
            <person name="Saif S."/>
            <person name="Shea T.D."/>
            <person name="Sykes S.N."/>
            <person name="Wortman J."/>
            <person name="Nusbaum C."/>
            <person name="Birren B."/>
        </authorList>
    </citation>
    <scope>NUCLEOTIDE SEQUENCE [LARGE SCALE GENOMIC DNA]</scope>
    <source>
        <strain evidence="2 3">MR816</strain>
    </source>
</reference>
<dbReference type="Proteomes" id="UP000024533">
    <property type="component" value="Unassembled WGS sequence"/>
</dbReference>
<feature type="compositionally biased region" description="Polar residues" evidence="1">
    <location>
        <begin position="152"/>
        <end position="166"/>
    </location>
</feature>
<organism evidence="2 3">
    <name type="scientific">Trichophyton interdigitale (strain MR816)</name>
    <dbReference type="NCBI Taxonomy" id="1215338"/>
    <lineage>
        <taxon>Eukaryota</taxon>
        <taxon>Fungi</taxon>
        <taxon>Dikarya</taxon>
        <taxon>Ascomycota</taxon>
        <taxon>Pezizomycotina</taxon>
        <taxon>Eurotiomycetes</taxon>
        <taxon>Eurotiomycetidae</taxon>
        <taxon>Onygenales</taxon>
        <taxon>Arthrodermataceae</taxon>
        <taxon>Trichophyton</taxon>
    </lineage>
</organism>
<dbReference type="EMBL" id="AOKY01000205">
    <property type="protein sequence ID" value="KDB25370.1"/>
    <property type="molecule type" value="Genomic_DNA"/>
</dbReference>
<comment type="caution">
    <text evidence="2">The sequence shown here is derived from an EMBL/GenBank/DDBJ whole genome shotgun (WGS) entry which is preliminary data.</text>
</comment>
<feature type="region of interest" description="Disordered" evidence="1">
    <location>
        <begin position="152"/>
        <end position="182"/>
    </location>
</feature>
<evidence type="ECO:0000313" key="2">
    <source>
        <dbReference type="EMBL" id="KDB25370.1"/>
    </source>
</evidence>
<evidence type="ECO:0000256" key="1">
    <source>
        <dbReference type="SAM" id="MobiDB-lite"/>
    </source>
</evidence>
<dbReference type="OrthoDB" id="5149641at2759"/>
<name>A0A059JBY8_TRIIM</name>